<proteinExistence type="predicted"/>
<name>B8AN51_ORYSI</name>
<evidence type="ECO:0000313" key="2">
    <source>
        <dbReference type="EMBL" id="EEC75818.1"/>
    </source>
</evidence>
<sequence length="147" mass="15766">MEDVDQSSVSSHAGVRLGLLPRRHRLASPLGLRSLPMLSPHASSSLSFGVNGRSSSRGRGDHLLGSRTATSERTHWRRPTLLLGSHSSAELADDVRSRLGAEGCHLAERRRPGASPSPTLGCCWSSSTRPAGLERVLWRGEAVAELV</sequence>
<protein>
    <submittedName>
        <fullName evidence="2">Uncharacterized protein</fullName>
    </submittedName>
</protein>
<accession>B8AN51</accession>
<dbReference type="EMBL" id="CM000128">
    <property type="protein sequence ID" value="EEC75818.1"/>
    <property type="molecule type" value="Genomic_DNA"/>
</dbReference>
<dbReference type="Gramene" id="BGIOSGA013205-TA">
    <property type="protein sequence ID" value="BGIOSGA013205-PA"/>
    <property type="gene ID" value="BGIOSGA013205"/>
</dbReference>
<dbReference type="AlphaFoldDB" id="B8AN51"/>
<feature type="region of interest" description="Disordered" evidence="1">
    <location>
        <begin position="43"/>
        <end position="79"/>
    </location>
</feature>
<dbReference type="Proteomes" id="UP000007015">
    <property type="component" value="Chromosome 3"/>
</dbReference>
<dbReference type="HOGENOM" id="CLU_1771144_0_0_1"/>
<reference evidence="2 3" key="1">
    <citation type="journal article" date="2005" name="PLoS Biol.">
        <title>The genomes of Oryza sativa: a history of duplications.</title>
        <authorList>
            <person name="Yu J."/>
            <person name="Wang J."/>
            <person name="Lin W."/>
            <person name="Li S."/>
            <person name="Li H."/>
            <person name="Zhou J."/>
            <person name="Ni P."/>
            <person name="Dong W."/>
            <person name="Hu S."/>
            <person name="Zeng C."/>
            <person name="Zhang J."/>
            <person name="Zhang Y."/>
            <person name="Li R."/>
            <person name="Xu Z."/>
            <person name="Li S."/>
            <person name="Li X."/>
            <person name="Zheng H."/>
            <person name="Cong L."/>
            <person name="Lin L."/>
            <person name="Yin J."/>
            <person name="Geng J."/>
            <person name="Li G."/>
            <person name="Shi J."/>
            <person name="Liu J."/>
            <person name="Lv H."/>
            <person name="Li J."/>
            <person name="Wang J."/>
            <person name="Deng Y."/>
            <person name="Ran L."/>
            <person name="Shi X."/>
            <person name="Wang X."/>
            <person name="Wu Q."/>
            <person name="Li C."/>
            <person name="Ren X."/>
            <person name="Wang J."/>
            <person name="Wang X."/>
            <person name="Li D."/>
            <person name="Liu D."/>
            <person name="Zhang X."/>
            <person name="Ji Z."/>
            <person name="Zhao W."/>
            <person name="Sun Y."/>
            <person name="Zhang Z."/>
            <person name="Bao J."/>
            <person name="Han Y."/>
            <person name="Dong L."/>
            <person name="Ji J."/>
            <person name="Chen P."/>
            <person name="Wu S."/>
            <person name="Liu J."/>
            <person name="Xiao Y."/>
            <person name="Bu D."/>
            <person name="Tan J."/>
            <person name="Yang L."/>
            <person name="Ye C."/>
            <person name="Zhang J."/>
            <person name="Xu J."/>
            <person name="Zhou Y."/>
            <person name="Yu Y."/>
            <person name="Zhang B."/>
            <person name="Zhuang S."/>
            <person name="Wei H."/>
            <person name="Liu B."/>
            <person name="Lei M."/>
            <person name="Yu H."/>
            <person name="Li Y."/>
            <person name="Xu H."/>
            <person name="Wei S."/>
            <person name="He X."/>
            <person name="Fang L."/>
            <person name="Zhang Z."/>
            <person name="Zhang Y."/>
            <person name="Huang X."/>
            <person name="Su Z."/>
            <person name="Tong W."/>
            <person name="Li J."/>
            <person name="Tong Z."/>
            <person name="Li S."/>
            <person name="Ye J."/>
            <person name="Wang L."/>
            <person name="Fang L."/>
            <person name="Lei T."/>
            <person name="Chen C."/>
            <person name="Chen H."/>
            <person name="Xu Z."/>
            <person name="Li H."/>
            <person name="Huang H."/>
            <person name="Zhang F."/>
            <person name="Xu H."/>
            <person name="Li N."/>
            <person name="Zhao C."/>
            <person name="Li S."/>
            <person name="Dong L."/>
            <person name="Huang Y."/>
            <person name="Li L."/>
            <person name="Xi Y."/>
            <person name="Qi Q."/>
            <person name="Li W."/>
            <person name="Zhang B."/>
            <person name="Hu W."/>
            <person name="Zhang Y."/>
            <person name="Tian X."/>
            <person name="Jiao Y."/>
            <person name="Liang X."/>
            <person name="Jin J."/>
            <person name="Gao L."/>
            <person name="Zheng W."/>
            <person name="Hao B."/>
            <person name="Liu S."/>
            <person name="Wang W."/>
            <person name="Yuan L."/>
            <person name="Cao M."/>
            <person name="McDermott J."/>
            <person name="Samudrala R."/>
            <person name="Wang J."/>
            <person name="Wong G.K."/>
            <person name="Yang H."/>
        </authorList>
    </citation>
    <scope>NUCLEOTIDE SEQUENCE [LARGE SCALE GENOMIC DNA]</scope>
    <source>
        <strain evidence="3">cv. 93-11</strain>
    </source>
</reference>
<keyword evidence="3" id="KW-1185">Reference proteome</keyword>
<feature type="compositionally biased region" description="Basic and acidic residues" evidence="1">
    <location>
        <begin position="58"/>
        <end position="74"/>
    </location>
</feature>
<organism evidence="2 3">
    <name type="scientific">Oryza sativa subsp. indica</name>
    <name type="common">Rice</name>
    <dbReference type="NCBI Taxonomy" id="39946"/>
    <lineage>
        <taxon>Eukaryota</taxon>
        <taxon>Viridiplantae</taxon>
        <taxon>Streptophyta</taxon>
        <taxon>Embryophyta</taxon>
        <taxon>Tracheophyta</taxon>
        <taxon>Spermatophyta</taxon>
        <taxon>Magnoliopsida</taxon>
        <taxon>Liliopsida</taxon>
        <taxon>Poales</taxon>
        <taxon>Poaceae</taxon>
        <taxon>BOP clade</taxon>
        <taxon>Oryzoideae</taxon>
        <taxon>Oryzeae</taxon>
        <taxon>Oryzinae</taxon>
        <taxon>Oryza</taxon>
        <taxon>Oryza sativa</taxon>
    </lineage>
</organism>
<evidence type="ECO:0000256" key="1">
    <source>
        <dbReference type="SAM" id="MobiDB-lite"/>
    </source>
</evidence>
<evidence type="ECO:0000313" key="3">
    <source>
        <dbReference type="Proteomes" id="UP000007015"/>
    </source>
</evidence>
<gene>
    <name evidence="2" type="ORF">OsI_12779</name>
</gene>